<dbReference type="Pfam" id="PF02321">
    <property type="entry name" value="OEP"/>
    <property type="match status" value="2"/>
</dbReference>
<evidence type="ECO:0000313" key="3">
    <source>
        <dbReference type="EMBL" id="VVS99200.1"/>
    </source>
</evidence>
<proteinExistence type="inferred from homology"/>
<dbReference type="SUPFAM" id="SSF56954">
    <property type="entry name" value="Outer membrane efflux proteins (OEP)"/>
    <property type="match status" value="1"/>
</dbReference>
<dbReference type="Proteomes" id="UP000326857">
    <property type="component" value="Unassembled WGS sequence"/>
</dbReference>
<dbReference type="InterPro" id="IPR003423">
    <property type="entry name" value="OMP_efflux"/>
</dbReference>
<dbReference type="AlphaFoldDB" id="A0A5E7Y156"/>
<evidence type="ECO:0000256" key="1">
    <source>
        <dbReference type="ARBA" id="ARBA00007613"/>
    </source>
</evidence>
<organism evidence="3 4">
    <name type="scientific">Sphingomonas aurantiaca</name>
    <dbReference type="NCBI Taxonomy" id="185949"/>
    <lineage>
        <taxon>Bacteria</taxon>
        <taxon>Pseudomonadati</taxon>
        <taxon>Pseudomonadota</taxon>
        <taxon>Alphaproteobacteria</taxon>
        <taxon>Sphingomonadales</taxon>
        <taxon>Sphingomonadaceae</taxon>
        <taxon>Sphingomonas</taxon>
    </lineage>
</organism>
<keyword evidence="2" id="KW-0732">Signal</keyword>
<evidence type="ECO:0000313" key="4">
    <source>
        <dbReference type="Proteomes" id="UP000326857"/>
    </source>
</evidence>
<reference evidence="3 4" key="1">
    <citation type="submission" date="2019-09" db="EMBL/GenBank/DDBJ databases">
        <authorList>
            <person name="Dittami M. S."/>
        </authorList>
    </citation>
    <scope>NUCLEOTIDE SEQUENCE [LARGE SCALE GENOMIC DNA]</scope>
    <source>
        <strain evidence="3">SPHINGO391</strain>
    </source>
</reference>
<dbReference type="Gene3D" id="1.20.1600.10">
    <property type="entry name" value="Outer membrane efflux proteins (OEP)"/>
    <property type="match status" value="1"/>
</dbReference>
<dbReference type="RefSeq" id="WP_151989793.1">
    <property type="nucleotide sequence ID" value="NZ_LR701523.1"/>
</dbReference>
<sequence length="437" mass="44733">MKTMLAAMLAAASCASIAQAQQEAAPQAATPSETPTAAQPLPGFSLDQAVSAAGGAAPSGAAATASVEAAQAARTVAGLRPNPVFQGQVENVVGSGPYRGVRSAETTVGVAIPIELGGKRGARVAVADAQISRAQLQSAIVAADIRVQVTQLYVEAIAAERRLVTARDQARIAAEVLRGAAVRVQAGRASPLEQQRADVARINADANVERLTRLAEAARTNLARRLGRPIDGTLDAGLLDRLPPATFGPAAPLQTAGTLALAAADADLAIADAGIRLARANRVPDINVGPALRRLEATNDTAAVFAISIPIPLFNNGRAAIAQATAERTRAEAVRRVTALDVEQAITDAQAEAANAATTARAAVGPALAAAAEAARIARIGYREGKFGQLDLLDAERTLAETRVAAIDALANYQNARARLERLTAPAPTTNTGGTDR</sequence>
<evidence type="ECO:0000256" key="2">
    <source>
        <dbReference type="SAM" id="SignalP"/>
    </source>
</evidence>
<feature type="chain" id="PRO_5022889030" evidence="2">
    <location>
        <begin position="21"/>
        <end position="437"/>
    </location>
</feature>
<accession>A0A5E7Y156</accession>
<dbReference type="InterPro" id="IPR010131">
    <property type="entry name" value="MdtP/NodT-like"/>
</dbReference>
<protein>
    <submittedName>
        <fullName evidence="3">Transporter</fullName>
    </submittedName>
</protein>
<feature type="signal peptide" evidence="2">
    <location>
        <begin position="1"/>
        <end position="20"/>
    </location>
</feature>
<dbReference type="PANTHER" id="PTHR30203">
    <property type="entry name" value="OUTER MEMBRANE CATION EFFLUX PROTEIN"/>
    <property type="match status" value="1"/>
</dbReference>
<dbReference type="GO" id="GO:0015562">
    <property type="term" value="F:efflux transmembrane transporter activity"/>
    <property type="evidence" value="ECO:0007669"/>
    <property type="project" value="InterPro"/>
</dbReference>
<dbReference type="PANTHER" id="PTHR30203:SF24">
    <property type="entry name" value="BLR4935 PROTEIN"/>
    <property type="match status" value="1"/>
</dbReference>
<gene>
    <name evidence="3" type="ORF">SPHINGO391_300009</name>
</gene>
<comment type="similarity">
    <text evidence="1">Belongs to the outer membrane factor (OMF) (TC 1.B.17) family.</text>
</comment>
<dbReference type="EMBL" id="CABVLI010000024">
    <property type="protein sequence ID" value="VVS99200.1"/>
    <property type="molecule type" value="Genomic_DNA"/>
</dbReference>
<name>A0A5E7Y156_9SPHN</name>